<feature type="region of interest" description="Disordered" evidence="2">
    <location>
        <begin position="92"/>
        <end position="220"/>
    </location>
</feature>
<dbReference type="KEGG" id="tru:101063162"/>
<dbReference type="CTD" id="122677593"/>
<evidence type="ECO:0000256" key="1">
    <source>
        <dbReference type="ARBA" id="ARBA00008407"/>
    </source>
</evidence>
<reference evidence="3" key="2">
    <citation type="submission" date="2025-08" db="UniProtKB">
        <authorList>
            <consortium name="Ensembl"/>
        </authorList>
    </citation>
    <scope>IDENTIFICATION</scope>
</reference>
<gene>
    <name evidence="3" type="primary">c20h1orf52</name>
</gene>
<dbReference type="InParanoid" id="H2VDE1"/>
<reference evidence="3" key="3">
    <citation type="submission" date="2025-09" db="UniProtKB">
        <authorList>
            <consortium name="Ensembl"/>
        </authorList>
    </citation>
    <scope>IDENTIFICATION</scope>
</reference>
<feature type="region of interest" description="Disordered" evidence="2">
    <location>
        <begin position="1"/>
        <end position="72"/>
    </location>
</feature>
<dbReference type="Proteomes" id="UP000005226">
    <property type="component" value="Chromosome 20"/>
</dbReference>
<keyword evidence="4" id="KW-1185">Reference proteome</keyword>
<comment type="similarity">
    <text evidence="1">Belongs to the UPF0690 family.</text>
</comment>
<evidence type="ECO:0000313" key="3">
    <source>
        <dbReference type="Ensembl" id="ENSTRUP00000047235.2"/>
    </source>
</evidence>
<dbReference type="Ensembl" id="ENSTRUT00000047394.3">
    <property type="protein sequence ID" value="ENSTRUP00000047235.2"/>
    <property type="gene ID" value="ENSTRUG00000018451.3"/>
</dbReference>
<feature type="compositionally biased region" description="Basic and acidic residues" evidence="2">
    <location>
        <begin position="98"/>
        <end position="107"/>
    </location>
</feature>
<evidence type="ECO:0000313" key="4">
    <source>
        <dbReference type="Proteomes" id="UP000005226"/>
    </source>
</evidence>
<feature type="compositionally biased region" description="Basic and acidic residues" evidence="2">
    <location>
        <begin position="174"/>
        <end position="198"/>
    </location>
</feature>
<dbReference type="PANTHER" id="PTHR31833">
    <property type="entry name" value="UPF0690 PROTEIN C1ORF52"/>
    <property type="match status" value="1"/>
</dbReference>
<dbReference type="GeneID" id="101063162"/>
<organism evidence="3 4">
    <name type="scientific">Takifugu rubripes</name>
    <name type="common">Japanese pufferfish</name>
    <name type="synonym">Fugu rubripes</name>
    <dbReference type="NCBI Taxonomy" id="31033"/>
    <lineage>
        <taxon>Eukaryota</taxon>
        <taxon>Metazoa</taxon>
        <taxon>Chordata</taxon>
        <taxon>Craniata</taxon>
        <taxon>Vertebrata</taxon>
        <taxon>Euteleostomi</taxon>
        <taxon>Actinopterygii</taxon>
        <taxon>Neopterygii</taxon>
        <taxon>Teleostei</taxon>
        <taxon>Neoteleostei</taxon>
        <taxon>Acanthomorphata</taxon>
        <taxon>Eupercaria</taxon>
        <taxon>Tetraodontiformes</taxon>
        <taxon>Tetradontoidea</taxon>
        <taxon>Tetraodontidae</taxon>
        <taxon>Takifugu</taxon>
    </lineage>
</organism>
<dbReference type="OrthoDB" id="1906229at2759"/>
<dbReference type="GeneTree" id="ENSGT00390000017398"/>
<dbReference type="eggNOG" id="ENOG502QVJV">
    <property type="taxonomic scope" value="Eukaryota"/>
</dbReference>
<dbReference type="Pfam" id="PF15559">
    <property type="entry name" value="DUF4660"/>
    <property type="match status" value="1"/>
</dbReference>
<dbReference type="AlphaFoldDB" id="H2VDE1"/>
<feature type="compositionally biased region" description="Basic and acidic residues" evidence="2">
    <location>
        <begin position="206"/>
        <end position="220"/>
    </location>
</feature>
<evidence type="ECO:0000256" key="2">
    <source>
        <dbReference type="SAM" id="MobiDB-lite"/>
    </source>
</evidence>
<dbReference type="FunCoup" id="H2VDE1">
    <property type="interactions" value="535"/>
</dbReference>
<dbReference type="PANTHER" id="PTHR31833:SF2">
    <property type="entry name" value="UPF0690 PROTEIN C1ORF52"/>
    <property type="match status" value="1"/>
</dbReference>
<dbReference type="OMA" id="EDAPQPY"/>
<dbReference type="RefSeq" id="XP_003974415.1">
    <property type="nucleotide sequence ID" value="XM_003974366.3"/>
</dbReference>
<reference evidence="3 4" key="1">
    <citation type="journal article" date="2011" name="Genome Biol. Evol.">
        <title>Integration of the genetic map and genome assembly of fugu facilitates insights into distinct features of genome evolution in teleosts and mammals.</title>
        <authorList>
            <person name="Kai W."/>
            <person name="Kikuchi K."/>
            <person name="Tohari S."/>
            <person name="Chew A.K."/>
            <person name="Tay A."/>
            <person name="Fujiwara A."/>
            <person name="Hosoya S."/>
            <person name="Suetake H."/>
            <person name="Naruse K."/>
            <person name="Brenner S."/>
            <person name="Suzuki Y."/>
            <person name="Venkatesh B."/>
        </authorList>
    </citation>
    <scope>NUCLEOTIDE SEQUENCE [LARGE SCALE GENOMIC DNA]</scope>
</reference>
<feature type="compositionally biased region" description="Low complexity" evidence="2">
    <location>
        <begin position="14"/>
        <end position="25"/>
    </location>
</feature>
<protein>
    <submittedName>
        <fullName evidence="3">Chromosome 1 open reading frame 52</fullName>
    </submittedName>
</protein>
<accession>H2VDE1</accession>
<dbReference type="InterPro" id="IPR029089">
    <property type="entry name" value="DUF4660"/>
</dbReference>
<proteinExistence type="inferred from homology"/>
<sequence length="220" mass="24190">MSEEKKSGSLGFFSSYDDLSNSSDGSDSDDDGGLGKKTAPSTAPVESGAQSSQQATKRAAGGASLPKPDDLFRSVSKPAFLYNPLNKEIDWDNLTVKPPEEPAKEFKPWNTTAVPPPESYSAEPVKKKGPPPGMDMAIKWSNVYEDNGEDAPKAGKAQFLPPEEQLSDSDEEANNDKASSKKRRVETFQQKEKRKRDMGQATSDKTFVEEEKRILRQKLE</sequence>
<name>H2VDE1_TAKRU</name>